<proteinExistence type="predicted"/>
<dbReference type="Pfam" id="PF13460">
    <property type="entry name" value="NAD_binding_10"/>
    <property type="match status" value="1"/>
</dbReference>
<accession>A0ABQ2N5H5</accession>
<dbReference type="Gene3D" id="3.40.50.720">
    <property type="entry name" value="NAD(P)-binding Rossmann-like Domain"/>
    <property type="match status" value="1"/>
</dbReference>
<evidence type="ECO:0000313" key="2">
    <source>
        <dbReference type="EMBL" id="GGO67266.1"/>
    </source>
</evidence>
<evidence type="ECO:0000313" key="3">
    <source>
        <dbReference type="Proteomes" id="UP000638043"/>
    </source>
</evidence>
<reference evidence="3" key="1">
    <citation type="journal article" date="2019" name="Int. J. Syst. Evol. Microbiol.">
        <title>The Global Catalogue of Microorganisms (GCM) 10K type strain sequencing project: providing services to taxonomists for standard genome sequencing and annotation.</title>
        <authorList>
            <consortium name="The Broad Institute Genomics Platform"/>
            <consortium name="The Broad Institute Genome Sequencing Center for Infectious Disease"/>
            <person name="Wu L."/>
            <person name="Ma J."/>
        </authorList>
    </citation>
    <scope>NUCLEOTIDE SEQUENCE [LARGE SCALE GENOMIC DNA]</scope>
    <source>
        <strain evidence="3">CGMCC 4.7181</strain>
    </source>
</reference>
<comment type="caution">
    <text evidence="2">The sequence shown here is derived from an EMBL/GenBank/DDBJ whole genome shotgun (WGS) entry which is preliminary data.</text>
</comment>
<feature type="domain" description="NAD(P)-binding" evidence="1">
    <location>
        <begin position="8"/>
        <end position="200"/>
    </location>
</feature>
<dbReference type="Proteomes" id="UP000638043">
    <property type="component" value="Unassembled WGS sequence"/>
</dbReference>
<protein>
    <submittedName>
        <fullName evidence="2">NAD-dependent epimerase</fullName>
    </submittedName>
</protein>
<sequence length="211" mass="21640">MASLLIIGGTGYAGSHIVSEAVSRGHEVTLVSRNEPAEKLEGVTYRTGDLTQQVPDLAGADVVIAALSPRGSNEGALRAAYGSLAKAAAVAGVRFVAIGGFSSLRPAEGAPRFTEAGEVPAEFAAEAHEMNAILGDLLASDEAGEWVFVSPAAEFGAHVPGEKLGHYRTSHEVAIFDADGTSAISGADFAAAVVDEIDTPTLKQGQISFAY</sequence>
<gene>
    <name evidence="2" type="ORF">GCM10010910_28660</name>
</gene>
<keyword evidence="3" id="KW-1185">Reference proteome</keyword>
<dbReference type="PANTHER" id="PTHR43355">
    <property type="entry name" value="FLAVIN REDUCTASE (NADPH)"/>
    <property type="match status" value="1"/>
</dbReference>
<name>A0ABQ2N5H5_9MICO</name>
<dbReference type="RefSeq" id="WP_188703048.1">
    <property type="nucleotide sequence ID" value="NZ_BMMQ01000012.1"/>
</dbReference>
<dbReference type="PANTHER" id="PTHR43355:SF2">
    <property type="entry name" value="FLAVIN REDUCTASE (NADPH)"/>
    <property type="match status" value="1"/>
</dbReference>
<dbReference type="InterPro" id="IPR016040">
    <property type="entry name" value="NAD(P)-bd_dom"/>
</dbReference>
<organism evidence="2 3">
    <name type="scientific">Microbacterium nanhaiense</name>
    <dbReference type="NCBI Taxonomy" id="1301026"/>
    <lineage>
        <taxon>Bacteria</taxon>
        <taxon>Bacillati</taxon>
        <taxon>Actinomycetota</taxon>
        <taxon>Actinomycetes</taxon>
        <taxon>Micrococcales</taxon>
        <taxon>Microbacteriaceae</taxon>
        <taxon>Microbacterium</taxon>
    </lineage>
</organism>
<dbReference type="EMBL" id="BMMQ01000012">
    <property type="protein sequence ID" value="GGO67266.1"/>
    <property type="molecule type" value="Genomic_DNA"/>
</dbReference>
<dbReference type="SUPFAM" id="SSF51735">
    <property type="entry name" value="NAD(P)-binding Rossmann-fold domains"/>
    <property type="match status" value="1"/>
</dbReference>
<dbReference type="InterPro" id="IPR051606">
    <property type="entry name" value="Polyketide_Oxido-like"/>
</dbReference>
<evidence type="ECO:0000259" key="1">
    <source>
        <dbReference type="Pfam" id="PF13460"/>
    </source>
</evidence>
<dbReference type="InterPro" id="IPR036291">
    <property type="entry name" value="NAD(P)-bd_dom_sf"/>
</dbReference>